<reference evidence="3" key="1">
    <citation type="journal article" date="2019" name="Int. J. Syst. Evol. Microbiol.">
        <title>The Global Catalogue of Microorganisms (GCM) 10K type strain sequencing project: providing services to taxonomists for standard genome sequencing and annotation.</title>
        <authorList>
            <consortium name="The Broad Institute Genomics Platform"/>
            <consortium name="The Broad Institute Genome Sequencing Center for Infectious Disease"/>
            <person name="Wu L."/>
            <person name="Ma J."/>
        </authorList>
    </citation>
    <scope>NUCLEOTIDE SEQUENCE [LARGE SCALE GENOMIC DNA]</scope>
    <source>
        <strain evidence="3">CGMCC 1.19062</strain>
    </source>
</reference>
<accession>A0ABW5DSH5</accession>
<feature type="domain" description="HTH cro/C1-type" evidence="1">
    <location>
        <begin position="25"/>
        <end position="73"/>
    </location>
</feature>
<keyword evidence="3" id="KW-1185">Reference proteome</keyword>
<dbReference type="InterPro" id="IPR001387">
    <property type="entry name" value="Cro/C1-type_HTH"/>
</dbReference>
<name>A0ABW5DSH5_9PROT</name>
<sequence>MRSGERHDTVRIFRERLLEVIRRTGLSQTAFAEAVGIDRSTLSQLLSPTNERLPRIDSIIGVAHYAQVSLDWLFGLTQQDSLGADVVPETFQVERNAPSPLDERLLRWHAEAAGYKIRHVPTSFPDVLKTEAVINVEYSDYFARSPKQRIETTQARLAYLRQPETDMEVCTSLQAIEGFARGENGWSELSPKDRREQIDHIIDLCNELYPSFRWFLFDVRQVFSVPITIFGPQRAVIYIGQMYFVFHSTDHIRTLAQHFDSLIRAAVVQPTDIPRYLERLRSHIR</sequence>
<evidence type="ECO:0000259" key="1">
    <source>
        <dbReference type="PROSITE" id="PS50943"/>
    </source>
</evidence>
<dbReference type="Pfam" id="PF01381">
    <property type="entry name" value="HTH_3"/>
    <property type="match status" value="1"/>
</dbReference>
<comment type="caution">
    <text evidence="2">The sequence shown here is derived from an EMBL/GenBank/DDBJ whole genome shotgun (WGS) entry which is preliminary data.</text>
</comment>
<dbReference type="SUPFAM" id="SSF47413">
    <property type="entry name" value="lambda repressor-like DNA-binding domains"/>
    <property type="match status" value="1"/>
</dbReference>
<dbReference type="RefSeq" id="WP_379876915.1">
    <property type="nucleotide sequence ID" value="NZ_JBHUIP010000012.1"/>
</dbReference>
<dbReference type="InterPro" id="IPR010982">
    <property type="entry name" value="Lambda_DNA-bd_dom_sf"/>
</dbReference>
<dbReference type="Proteomes" id="UP001597295">
    <property type="component" value="Unassembled WGS sequence"/>
</dbReference>
<gene>
    <name evidence="2" type="ORF">ACFSM5_13300</name>
</gene>
<dbReference type="Gene3D" id="1.10.260.40">
    <property type="entry name" value="lambda repressor-like DNA-binding domains"/>
    <property type="match status" value="1"/>
</dbReference>
<organism evidence="2 3">
    <name type="scientific">Lacibacterium aquatile</name>
    <dbReference type="NCBI Taxonomy" id="1168082"/>
    <lineage>
        <taxon>Bacteria</taxon>
        <taxon>Pseudomonadati</taxon>
        <taxon>Pseudomonadota</taxon>
        <taxon>Alphaproteobacteria</taxon>
        <taxon>Rhodospirillales</taxon>
        <taxon>Rhodospirillaceae</taxon>
    </lineage>
</organism>
<dbReference type="PROSITE" id="PS50943">
    <property type="entry name" value="HTH_CROC1"/>
    <property type="match status" value="1"/>
</dbReference>
<dbReference type="CDD" id="cd00093">
    <property type="entry name" value="HTH_XRE"/>
    <property type="match status" value="1"/>
</dbReference>
<evidence type="ECO:0000313" key="2">
    <source>
        <dbReference type="EMBL" id="MFD2263872.1"/>
    </source>
</evidence>
<protein>
    <submittedName>
        <fullName evidence="2">Helix-turn-helix domain-containing protein</fullName>
    </submittedName>
</protein>
<dbReference type="EMBL" id="JBHUIP010000012">
    <property type="protein sequence ID" value="MFD2263872.1"/>
    <property type="molecule type" value="Genomic_DNA"/>
</dbReference>
<proteinExistence type="predicted"/>
<evidence type="ECO:0000313" key="3">
    <source>
        <dbReference type="Proteomes" id="UP001597295"/>
    </source>
</evidence>
<dbReference type="SMART" id="SM00530">
    <property type="entry name" value="HTH_XRE"/>
    <property type="match status" value="1"/>
</dbReference>